<dbReference type="PANTHER" id="PTHR24419:SF18">
    <property type="entry name" value="SERINE_THREONINE-PROTEIN KINASE HASPIN"/>
    <property type="match status" value="1"/>
</dbReference>
<dbReference type="SUPFAM" id="SSF56112">
    <property type="entry name" value="Protein kinase-like (PK-like)"/>
    <property type="match status" value="1"/>
</dbReference>
<dbReference type="EMBL" id="MN739856">
    <property type="protein sequence ID" value="QHT74707.1"/>
    <property type="molecule type" value="Genomic_DNA"/>
</dbReference>
<dbReference type="AlphaFoldDB" id="A0A6C0H2S7"/>
<dbReference type="Gene3D" id="1.10.510.10">
    <property type="entry name" value="Transferase(Phosphotransferase) domain 1"/>
    <property type="match status" value="1"/>
</dbReference>
<proteinExistence type="predicted"/>
<organism evidence="2">
    <name type="scientific">viral metagenome</name>
    <dbReference type="NCBI Taxonomy" id="1070528"/>
    <lineage>
        <taxon>unclassified sequences</taxon>
        <taxon>metagenomes</taxon>
        <taxon>organismal metagenomes</taxon>
    </lineage>
</organism>
<dbReference type="GO" id="GO:0072354">
    <property type="term" value="F:histone H3T3 kinase activity"/>
    <property type="evidence" value="ECO:0007669"/>
    <property type="project" value="TreeGrafter"/>
</dbReference>
<dbReference type="PROSITE" id="PS50011">
    <property type="entry name" value="PROTEIN_KINASE_DOM"/>
    <property type="match status" value="1"/>
</dbReference>
<dbReference type="InterPro" id="IPR011009">
    <property type="entry name" value="Kinase-like_dom_sf"/>
</dbReference>
<dbReference type="InterPro" id="IPR000719">
    <property type="entry name" value="Prot_kinase_dom"/>
</dbReference>
<feature type="domain" description="Protein kinase" evidence="1">
    <location>
        <begin position="12"/>
        <end position="298"/>
    </location>
</feature>
<name>A0A6C0H2S7_9ZZZZ</name>
<protein>
    <recommendedName>
        <fullName evidence="1">Protein kinase domain-containing protein</fullName>
    </recommendedName>
</protein>
<dbReference type="GO" id="GO:0005634">
    <property type="term" value="C:nucleus"/>
    <property type="evidence" value="ECO:0007669"/>
    <property type="project" value="TreeGrafter"/>
</dbReference>
<accession>A0A6C0H2S7</accession>
<dbReference type="GO" id="GO:0035556">
    <property type="term" value="P:intracellular signal transduction"/>
    <property type="evidence" value="ECO:0007669"/>
    <property type="project" value="TreeGrafter"/>
</dbReference>
<sequence>MEEKFLYFIIIYIMVKTLLPKKNGSRFEDVKTHCLNNELIGIESIKSAQESGMESNEFVHIIKSVLKNYEKPVIVKIHDSTSIYINKELLAIEELSTFKNAVKSICNFSCFDNKARWWSKTDSEKDVKFCSSEKDKLHFFVYEYIENADIEYFFKSGPSIMEIKNVLLQSALAIMMLGKKYNIMHGDLNTGNILFAKTDKKTSSYELDSIKYTVDTNGRIPKLIDFGRCKKIRGNANISIMDDVYILLSVLSVWITNKHLKTDFKKFILDESNKKTQNMHAFIQNFGEFFDHHVIEQT</sequence>
<dbReference type="PANTHER" id="PTHR24419">
    <property type="entry name" value="INTERLEUKIN-1 RECEPTOR-ASSOCIATED KINASE"/>
    <property type="match status" value="1"/>
</dbReference>
<reference evidence="2" key="1">
    <citation type="journal article" date="2020" name="Nature">
        <title>Giant virus diversity and host interactions through global metagenomics.</title>
        <authorList>
            <person name="Schulz F."/>
            <person name="Roux S."/>
            <person name="Paez-Espino D."/>
            <person name="Jungbluth S."/>
            <person name="Walsh D.A."/>
            <person name="Denef V.J."/>
            <person name="McMahon K.D."/>
            <person name="Konstantinidis K.T."/>
            <person name="Eloe-Fadrosh E.A."/>
            <person name="Kyrpides N.C."/>
            <person name="Woyke T."/>
        </authorList>
    </citation>
    <scope>NUCLEOTIDE SEQUENCE</scope>
    <source>
        <strain evidence="2">GVMAG-M-3300023179-59</strain>
    </source>
</reference>
<evidence type="ECO:0000259" key="1">
    <source>
        <dbReference type="PROSITE" id="PS50011"/>
    </source>
</evidence>
<dbReference type="GO" id="GO:0005737">
    <property type="term" value="C:cytoplasm"/>
    <property type="evidence" value="ECO:0007669"/>
    <property type="project" value="TreeGrafter"/>
</dbReference>
<dbReference type="GO" id="GO:0005524">
    <property type="term" value="F:ATP binding"/>
    <property type="evidence" value="ECO:0007669"/>
    <property type="project" value="InterPro"/>
</dbReference>
<dbReference type="GO" id="GO:0000278">
    <property type="term" value="P:mitotic cell cycle"/>
    <property type="evidence" value="ECO:0007669"/>
    <property type="project" value="TreeGrafter"/>
</dbReference>
<evidence type="ECO:0000313" key="2">
    <source>
        <dbReference type="EMBL" id="QHT74707.1"/>
    </source>
</evidence>